<comment type="caution">
    <text evidence="8">The sequence shown here is derived from an EMBL/GenBank/DDBJ whole genome shotgun (WGS) entry which is preliminary data.</text>
</comment>
<keyword evidence="2" id="KW-1003">Cell membrane</keyword>
<feature type="transmembrane region" description="Helical" evidence="6">
    <location>
        <begin position="265"/>
        <end position="288"/>
    </location>
</feature>
<evidence type="ECO:0000313" key="8">
    <source>
        <dbReference type="EMBL" id="MBK9298968.1"/>
    </source>
</evidence>
<dbReference type="InterPro" id="IPR000731">
    <property type="entry name" value="SSD"/>
</dbReference>
<dbReference type="Proteomes" id="UP000727993">
    <property type="component" value="Unassembled WGS sequence"/>
</dbReference>
<keyword evidence="4 6" id="KW-1133">Transmembrane helix</keyword>
<dbReference type="PANTHER" id="PTHR33406:SF13">
    <property type="entry name" value="MEMBRANE PROTEIN YDFJ"/>
    <property type="match status" value="1"/>
</dbReference>
<evidence type="ECO:0000256" key="1">
    <source>
        <dbReference type="ARBA" id="ARBA00004651"/>
    </source>
</evidence>
<evidence type="ECO:0000313" key="9">
    <source>
        <dbReference type="Proteomes" id="UP000727993"/>
    </source>
</evidence>
<proteinExistence type="predicted"/>
<evidence type="ECO:0000256" key="2">
    <source>
        <dbReference type="ARBA" id="ARBA00022475"/>
    </source>
</evidence>
<feature type="transmembrane region" description="Helical" evidence="6">
    <location>
        <begin position="394"/>
        <end position="417"/>
    </location>
</feature>
<dbReference type="PANTHER" id="PTHR33406">
    <property type="entry name" value="MEMBRANE PROTEIN MJ1562-RELATED"/>
    <property type="match status" value="1"/>
</dbReference>
<dbReference type="InterPro" id="IPR004869">
    <property type="entry name" value="MMPL_dom"/>
</dbReference>
<protein>
    <submittedName>
        <fullName evidence="8">MMPL family transporter</fullName>
    </submittedName>
</protein>
<keyword evidence="5 6" id="KW-0472">Membrane</keyword>
<accession>A0A936NEP5</accession>
<dbReference type="GO" id="GO:0005886">
    <property type="term" value="C:plasma membrane"/>
    <property type="evidence" value="ECO:0007669"/>
    <property type="project" value="UniProtKB-SubCell"/>
</dbReference>
<dbReference type="Gene3D" id="1.20.1640.10">
    <property type="entry name" value="Multidrug efflux transporter AcrB transmembrane domain"/>
    <property type="match status" value="1"/>
</dbReference>
<dbReference type="PROSITE" id="PS50156">
    <property type="entry name" value="SSD"/>
    <property type="match status" value="1"/>
</dbReference>
<dbReference type="InterPro" id="IPR050545">
    <property type="entry name" value="Mycobact_MmpL"/>
</dbReference>
<feature type="transmembrane region" description="Helical" evidence="6">
    <location>
        <begin position="362"/>
        <end position="388"/>
    </location>
</feature>
<comment type="subcellular location">
    <subcellularLocation>
        <location evidence="1">Cell membrane</location>
        <topology evidence="1">Multi-pass membrane protein</topology>
    </subcellularLocation>
</comment>
<dbReference type="AlphaFoldDB" id="A0A936NEP5"/>
<dbReference type="SUPFAM" id="SSF82866">
    <property type="entry name" value="Multidrug efflux transporter AcrB transmembrane domain"/>
    <property type="match status" value="1"/>
</dbReference>
<evidence type="ECO:0000256" key="5">
    <source>
        <dbReference type="ARBA" id="ARBA00023136"/>
    </source>
</evidence>
<feature type="transmembrane region" description="Helical" evidence="6">
    <location>
        <begin position="321"/>
        <end position="341"/>
    </location>
</feature>
<organism evidence="8 9">
    <name type="scientific">Candidatus Neomicrothrix subdominans</name>
    <dbReference type="NCBI Taxonomy" id="2954438"/>
    <lineage>
        <taxon>Bacteria</taxon>
        <taxon>Bacillati</taxon>
        <taxon>Actinomycetota</taxon>
        <taxon>Acidimicrobiia</taxon>
        <taxon>Acidimicrobiales</taxon>
        <taxon>Microthrixaceae</taxon>
        <taxon>Candidatus Neomicrothrix</taxon>
    </lineage>
</organism>
<sequence length="568" mass="61222">MERFWRSAGIQLGRYWWAVFGAMLAITVLLAFGLTRLEFATGQDSYLNQDSQIAIDNVRYQADFGGETAIVLFQAQEGHDITELFQGANLEELKRLEAELRDIPEVYAVLAPLTAVQYSEAIVTEGVGTNALLSAAERDPDPKAKEIRQADISTTLARLNSVQTKDMSNPDWVNFLLFDNTGFAVEGDEVVPPAAEDRNVRGSLQSTFPNLQTAVGGVVIEGNASLDTLSNVTQATLDIVSDANFEGFDVITTGSPVFLKDINDYLQGGMLTLGAAAVAIMAVILLLMFRVRWRLLPLLSVLVGVVWAFAILGLINVNLSLVTISGLPILIGLGIDFAIQIQNRVEEEVVLDKPTHPISETLANLAPALIVATVAGMLAFLALLISQVPMIRDFGVMLAVGVMVLVAVGIVLPTAVLGIREWKQRTVQRGTSIPERIVVWLGGLPAKSAVPLLLASVLLFIAGVAFEGSIRIESDPVRWINQSSQTVKDVDTLEEATGFSSNLGVLVSANNVLAQPVADVVFDFTEDAEATDDVVASSSVENTIAKIINVPGATPLAPRPRIWSPRRR</sequence>
<evidence type="ECO:0000256" key="3">
    <source>
        <dbReference type="ARBA" id="ARBA00022692"/>
    </source>
</evidence>
<evidence type="ECO:0000256" key="6">
    <source>
        <dbReference type="SAM" id="Phobius"/>
    </source>
</evidence>
<feature type="transmembrane region" description="Helical" evidence="6">
    <location>
        <begin position="12"/>
        <end position="34"/>
    </location>
</feature>
<evidence type="ECO:0000256" key="4">
    <source>
        <dbReference type="ARBA" id="ARBA00022989"/>
    </source>
</evidence>
<name>A0A936NEP5_9ACTN</name>
<dbReference type="Pfam" id="PF03176">
    <property type="entry name" value="MMPL"/>
    <property type="match status" value="1"/>
</dbReference>
<keyword evidence="3 6" id="KW-0812">Transmembrane</keyword>
<dbReference type="EMBL" id="JADJZA010000011">
    <property type="protein sequence ID" value="MBK9298968.1"/>
    <property type="molecule type" value="Genomic_DNA"/>
</dbReference>
<feature type="transmembrane region" description="Helical" evidence="6">
    <location>
        <begin position="295"/>
        <end position="315"/>
    </location>
</feature>
<reference evidence="8 9" key="1">
    <citation type="submission" date="2020-10" db="EMBL/GenBank/DDBJ databases">
        <title>Connecting structure to function with the recovery of over 1000 high-quality activated sludge metagenome-assembled genomes encoding full-length rRNA genes using long-read sequencing.</title>
        <authorList>
            <person name="Singleton C.M."/>
            <person name="Petriglieri F."/>
            <person name="Kristensen J.M."/>
            <person name="Kirkegaard R.H."/>
            <person name="Michaelsen T.Y."/>
            <person name="Andersen M.H."/>
            <person name="Karst S.M."/>
            <person name="Dueholm M.S."/>
            <person name="Nielsen P.H."/>
            <person name="Albertsen M."/>
        </authorList>
    </citation>
    <scope>NUCLEOTIDE SEQUENCE [LARGE SCALE GENOMIC DNA]</scope>
    <source>
        <strain evidence="8">Lyne_18-Q3-R50-59_MAXAC.006</strain>
    </source>
</reference>
<gene>
    <name evidence="8" type="ORF">IPN02_19505</name>
</gene>
<feature type="transmembrane region" description="Helical" evidence="6">
    <location>
        <begin position="438"/>
        <end position="466"/>
    </location>
</feature>
<evidence type="ECO:0000259" key="7">
    <source>
        <dbReference type="PROSITE" id="PS50156"/>
    </source>
</evidence>
<feature type="domain" description="SSD" evidence="7">
    <location>
        <begin position="298"/>
        <end position="419"/>
    </location>
</feature>